<evidence type="ECO:0000256" key="7">
    <source>
        <dbReference type="ARBA" id="ARBA00023163"/>
    </source>
</evidence>
<accession>A0A8B9DQ42</accession>
<evidence type="ECO:0000256" key="5">
    <source>
        <dbReference type="ARBA" id="ARBA00022833"/>
    </source>
</evidence>
<feature type="domain" description="C2H2-type" evidence="11">
    <location>
        <begin position="22"/>
        <end position="51"/>
    </location>
</feature>
<evidence type="ECO:0000256" key="9">
    <source>
        <dbReference type="PROSITE-ProRule" id="PRU00042"/>
    </source>
</evidence>
<protein>
    <recommendedName>
        <fullName evidence="11">C2H2-type domain-containing protein</fullName>
    </recommendedName>
</protein>
<sequence>MNLTVVAKAMATVTIMAVVRPHRCEECGQAFPFGQSSKLLRHQVTHTGEKPYKCPECGKIFSQKPSHDLQGGPEPRFRLGEPSQELQGPPW</sequence>
<dbReference type="Gene3D" id="3.30.160.60">
    <property type="entry name" value="Classic Zinc Finger"/>
    <property type="match status" value="2"/>
</dbReference>
<dbReference type="FunFam" id="3.30.160.60:FF:000062">
    <property type="entry name" value="RB-associated KRAB zinc finger protein-like"/>
    <property type="match status" value="1"/>
</dbReference>
<dbReference type="Proteomes" id="UP000694521">
    <property type="component" value="Unplaced"/>
</dbReference>
<keyword evidence="3" id="KW-0677">Repeat</keyword>
<evidence type="ECO:0000256" key="10">
    <source>
        <dbReference type="SAM" id="MobiDB-lite"/>
    </source>
</evidence>
<evidence type="ECO:0000256" key="8">
    <source>
        <dbReference type="ARBA" id="ARBA00023242"/>
    </source>
</evidence>
<keyword evidence="13" id="KW-1185">Reference proteome</keyword>
<keyword evidence="4 9" id="KW-0863">Zinc-finger</keyword>
<keyword evidence="7" id="KW-0804">Transcription</keyword>
<keyword evidence="6" id="KW-0805">Transcription regulation</keyword>
<organism evidence="12 13">
    <name type="scientific">Anser cygnoides</name>
    <name type="common">Swan goose</name>
    <dbReference type="NCBI Taxonomy" id="8845"/>
    <lineage>
        <taxon>Eukaryota</taxon>
        <taxon>Metazoa</taxon>
        <taxon>Chordata</taxon>
        <taxon>Craniata</taxon>
        <taxon>Vertebrata</taxon>
        <taxon>Euteleostomi</taxon>
        <taxon>Archelosauria</taxon>
        <taxon>Archosauria</taxon>
        <taxon>Dinosauria</taxon>
        <taxon>Saurischia</taxon>
        <taxon>Theropoda</taxon>
        <taxon>Coelurosauria</taxon>
        <taxon>Aves</taxon>
        <taxon>Neognathae</taxon>
        <taxon>Galloanserae</taxon>
        <taxon>Anseriformes</taxon>
        <taxon>Anatidae</taxon>
        <taxon>Anserinae</taxon>
        <taxon>Anser</taxon>
    </lineage>
</organism>
<reference evidence="12" key="2">
    <citation type="submission" date="2025-09" db="UniProtKB">
        <authorList>
            <consortium name="Ensembl"/>
        </authorList>
    </citation>
    <scope>IDENTIFICATION</scope>
</reference>
<dbReference type="PANTHER" id="PTHR23226">
    <property type="entry name" value="ZINC FINGER AND SCAN DOMAIN-CONTAINING"/>
    <property type="match status" value="1"/>
</dbReference>
<dbReference type="GO" id="GO:0000981">
    <property type="term" value="F:DNA-binding transcription factor activity, RNA polymerase II-specific"/>
    <property type="evidence" value="ECO:0007669"/>
    <property type="project" value="TreeGrafter"/>
</dbReference>
<evidence type="ECO:0000313" key="12">
    <source>
        <dbReference type="Ensembl" id="ENSACDP00005010547.1"/>
    </source>
</evidence>
<dbReference type="PROSITE" id="PS50157">
    <property type="entry name" value="ZINC_FINGER_C2H2_2"/>
    <property type="match status" value="1"/>
</dbReference>
<reference evidence="12" key="1">
    <citation type="submission" date="2025-08" db="UniProtKB">
        <authorList>
            <consortium name="Ensembl"/>
        </authorList>
    </citation>
    <scope>IDENTIFICATION</scope>
</reference>
<keyword evidence="2" id="KW-0479">Metal-binding</keyword>
<dbReference type="Pfam" id="PF00096">
    <property type="entry name" value="zf-C2H2"/>
    <property type="match status" value="1"/>
</dbReference>
<name>A0A8B9DQ42_ANSCY</name>
<dbReference type="InterPro" id="IPR036236">
    <property type="entry name" value="Znf_C2H2_sf"/>
</dbReference>
<dbReference type="GO" id="GO:0008270">
    <property type="term" value="F:zinc ion binding"/>
    <property type="evidence" value="ECO:0007669"/>
    <property type="project" value="UniProtKB-KW"/>
</dbReference>
<evidence type="ECO:0000256" key="1">
    <source>
        <dbReference type="ARBA" id="ARBA00004123"/>
    </source>
</evidence>
<keyword evidence="5" id="KW-0862">Zinc</keyword>
<evidence type="ECO:0000256" key="3">
    <source>
        <dbReference type="ARBA" id="ARBA00022737"/>
    </source>
</evidence>
<evidence type="ECO:0000256" key="4">
    <source>
        <dbReference type="ARBA" id="ARBA00022771"/>
    </source>
</evidence>
<comment type="subcellular location">
    <subcellularLocation>
        <location evidence="1">Nucleus</location>
    </subcellularLocation>
</comment>
<dbReference type="PANTHER" id="PTHR23226:SF377">
    <property type="entry name" value="ZINC FINGER AND SCAN DOMAIN-CONTAINING PROTEIN 20"/>
    <property type="match status" value="1"/>
</dbReference>
<dbReference type="AlphaFoldDB" id="A0A8B9DQ42"/>
<evidence type="ECO:0000313" key="13">
    <source>
        <dbReference type="Proteomes" id="UP000694521"/>
    </source>
</evidence>
<evidence type="ECO:0000256" key="2">
    <source>
        <dbReference type="ARBA" id="ARBA00022723"/>
    </source>
</evidence>
<proteinExistence type="predicted"/>
<dbReference type="GO" id="GO:0005634">
    <property type="term" value="C:nucleus"/>
    <property type="evidence" value="ECO:0007669"/>
    <property type="project" value="UniProtKB-SubCell"/>
</dbReference>
<dbReference type="InterPro" id="IPR013087">
    <property type="entry name" value="Znf_C2H2_type"/>
</dbReference>
<dbReference type="FunFam" id="3.30.160.60:FF:000176">
    <property type="entry name" value="zinc finger protein 70"/>
    <property type="match status" value="1"/>
</dbReference>
<dbReference type="SUPFAM" id="SSF57667">
    <property type="entry name" value="beta-beta-alpha zinc fingers"/>
    <property type="match status" value="1"/>
</dbReference>
<dbReference type="Ensembl" id="ENSACDT00005012639.1">
    <property type="protein sequence ID" value="ENSACDP00005010547.1"/>
    <property type="gene ID" value="ENSACDG00005007682.1"/>
</dbReference>
<dbReference type="GO" id="GO:0000978">
    <property type="term" value="F:RNA polymerase II cis-regulatory region sequence-specific DNA binding"/>
    <property type="evidence" value="ECO:0007669"/>
    <property type="project" value="TreeGrafter"/>
</dbReference>
<evidence type="ECO:0000256" key="6">
    <source>
        <dbReference type="ARBA" id="ARBA00023015"/>
    </source>
</evidence>
<keyword evidence="8" id="KW-0539">Nucleus</keyword>
<evidence type="ECO:0000259" key="11">
    <source>
        <dbReference type="PROSITE" id="PS50157"/>
    </source>
</evidence>
<feature type="region of interest" description="Disordered" evidence="10">
    <location>
        <begin position="63"/>
        <end position="91"/>
    </location>
</feature>